<feature type="region of interest" description="Disordered" evidence="1">
    <location>
        <begin position="103"/>
        <end position="137"/>
    </location>
</feature>
<keyword evidence="3" id="KW-1185">Reference proteome</keyword>
<evidence type="ECO:0000313" key="2">
    <source>
        <dbReference type="EnsemblPlants" id="TuG1812G0300004205.01.T01.cds448667"/>
    </source>
</evidence>
<evidence type="ECO:0000256" key="1">
    <source>
        <dbReference type="SAM" id="MobiDB-lite"/>
    </source>
</evidence>
<organism evidence="2 3">
    <name type="scientific">Triticum urartu</name>
    <name type="common">Red wild einkorn</name>
    <name type="synonym">Crithodium urartu</name>
    <dbReference type="NCBI Taxonomy" id="4572"/>
    <lineage>
        <taxon>Eukaryota</taxon>
        <taxon>Viridiplantae</taxon>
        <taxon>Streptophyta</taxon>
        <taxon>Embryophyta</taxon>
        <taxon>Tracheophyta</taxon>
        <taxon>Spermatophyta</taxon>
        <taxon>Magnoliopsida</taxon>
        <taxon>Liliopsida</taxon>
        <taxon>Poales</taxon>
        <taxon>Poaceae</taxon>
        <taxon>BOP clade</taxon>
        <taxon>Pooideae</taxon>
        <taxon>Triticodae</taxon>
        <taxon>Triticeae</taxon>
        <taxon>Triticinae</taxon>
        <taxon>Triticum</taxon>
    </lineage>
</organism>
<dbReference type="Proteomes" id="UP000015106">
    <property type="component" value="Chromosome 3"/>
</dbReference>
<reference evidence="2" key="2">
    <citation type="submission" date="2018-03" db="EMBL/GenBank/DDBJ databases">
        <title>The Triticum urartu genome reveals the dynamic nature of wheat genome evolution.</title>
        <authorList>
            <person name="Ling H."/>
            <person name="Ma B."/>
            <person name="Shi X."/>
            <person name="Liu H."/>
            <person name="Dong L."/>
            <person name="Sun H."/>
            <person name="Cao Y."/>
            <person name="Gao Q."/>
            <person name="Zheng S."/>
            <person name="Li Y."/>
            <person name="Yu Y."/>
            <person name="Du H."/>
            <person name="Qi M."/>
            <person name="Li Y."/>
            <person name="Yu H."/>
            <person name="Cui Y."/>
            <person name="Wang N."/>
            <person name="Chen C."/>
            <person name="Wu H."/>
            <person name="Zhao Y."/>
            <person name="Zhang J."/>
            <person name="Li Y."/>
            <person name="Zhou W."/>
            <person name="Zhang B."/>
            <person name="Hu W."/>
            <person name="Eijk M."/>
            <person name="Tang J."/>
            <person name="Witsenboer H."/>
            <person name="Zhao S."/>
            <person name="Li Z."/>
            <person name="Zhang A."/>
            <person name="Wang D."/>
            <person name="Liang C."/>
        </authorList>
    </citation>
    <scope>NUCLEOTIDE SEQUENCE [LARGE SCALE GENOMIC DNA]</scope>
    <source>
        <strain evidence="2">cv. G1812</strain>
    </source>
</reference>
<dbReference type="EnsemblPlants" id="TuG1812G0300004205.01.T01">
    <property type="protein sequence ID" value="TuG1812G0300004205.01.T01.cds448667"/>
    <property type="gene ID" value="TuG1812G0300004205.01"/>
</dbReference>
<reference evidence="3" key="1">
    <citation type="journal article" date="2013" name="Nature">
        <title>Draft genome of the wheat A-genome progenitor Triticum urartu.</title>
        <authorList>
            <person name="Ling H.Q."/>
            <person name="Zhao S."/>
            <person name="Liu D."/>
            <person name="Wang J."/>
            <person name="Sun H."/>
            <person name="Zhang C."/>
            <person name="Fan H."/>
            <person name="Li D."/>
            <person name="Dong L."/>
            <person name="Tao Y."/>
            <person name="Gao C."/>
            <person name="Wu H."/>
            <person name="Li Y."/>
            <person name="Cui Y."/>
            <person name="Guo X."/>
            <person name="Zheng S."/>
            <person name="Wang B."/>
            <person name="Yu K."/>
            <person name="Liang Q."/>
            <person name="Yang W."/>
            <person name="Lou X."/>
            <person name="Chen J."/>
            <person name="Feng M."/>
            <person name="Jian J."/>
            <person name="Zhang X."/>
            <person name="Luo G."/>
            <person name="Jiang Y."/>
            <person name="Liu J."/>
            <person name="Wang Z."/>
            <person name="Sha Y."/>
            <person name="Zhang B."/>
            <person name="Wu H."/>
            <person name="Tang D."/>
            <person name="Shen Q."/>
            <person name="Xue P."/>
            <person name="Zou S."/>
            <person name="Wang X."/>
            <person name="Liu X."/>
            <person name="Wang F."/>
            <person name="Yang Y."/>
            <person name="An X."/>
            <person name="Dong Z."/>
            <person name="Zhang K."/>
            <person name="Zhang X."/>
            <person name="Luo M.C."/>
            <person name="Dvorak J."/>
            <person name="Tong Y."/>
            <person name="Wang J."/>
            <person name="Yang H."/>
            <person name="Li Z."/>
            <person name="Wang D."/>
            <person name="Zhang A."/>
            <person name="Wang J."/>
        </authorList>
    </citation>
    <scope>NUCLEOTIDE SEQUENCE</scope>
    <source>
        <strain evidence="3">cv. G1812</strain>
    </source>
</reference>
<accession>A0A8R7PXH6</accession>
<name>A0A8R7PXH6_TRIUA</name>
<feature type="compositionally biased region" description="Low complexity" evidence="1">
    <location>
        <begin position="117"/>
        <end position="130"/>
    </location>
</feature>
<proteinExistence type="predicted"/>
<dbReference type="AlphaFoldDB" id="A0A8R7PXH6"/>
<sequence>MATEQNAIQPDRRRGQIRRACDRVLVHHPPRAALLAVVVEVEDLRWYFFQGISMPLSGMMSCLSSTMTFCPSQHPPPAQVRLFRLPLPSMVCPWAKKKASSSRPCLFKSSHGGALNGSSSMMMPSSGSSRPRSRRSR</sequence>
<dbReference type="Gramene" id="TuG1812G0300004205.01.T01">
    <property type="protein sequence ID" value="TuG1812G0300004205.01.T01.cds448667"/>
    <property type="gene ID" value="TuG1812G0300004205.01"/>
</dbReference>
<reference evidence="2" key="3">
    <citation type="submission" date="2022-06" db="UniProtKB">
        <authorList>
            <consortium name="EnsemblPlants"/>
        </authorList>
    </citation>
    <scope>IDENTIFICATION</scope>
</reference>
<evidence type="ECO:0000313" key="3">
    <source>
        <dbReference type="Proteomes" id="UP000015106"/>
    </source>
</evidence>
<protein>
    <submittedName>
        <fullName evidence="2">Uncharacterized protein</fullName>
    </submittedName>
</protein>